<dbReference type="Gene3D" id="3.90.79.10">
    <property type="entry name" value="Nucleoside Triphosphate Pyrophosphohydrolase"/>
    <property type="match status" value="1"/>
</dbReference>
<dbReference type="PROSITE" id="PS51462">
    <property type="entry name" value="NUDIX"/>
    <property type="match status" value="1"/>
</dbReference>
<sequence length="146" mass="17117">MLKLKSYDLKNIKDCDLKFAVIATQYKGKWLFVRNKERETWEMPGGHRESFEDINTTASRELWEETGAKEYELYPICIYSIDDNGIESLGKLFYANVSRLSELPDFETCEIKLFDSIPLNPTYPLIQNFLIDKTIEFLKSRKDIKG</sequence>
<gene>
    <name evidence="3" type="ORF">SAMN02745163_02621</name>
</gene>
<evidence type="ECO:0000313" key="3">
    <source>
        <dbReference type="EMBL" id="SHJ82261.1"/>
    </source>
</evidence>
<evidence type="ECO:0000259" key="2">
    <source>
        <dbReference type="PROSITE" id="PS51462"/>
    </source>
</evidence>
<dbReference type="InterPro" id="IPR014078">
    <property type="entry name" value="Nudix_YtkD"/>
</dbReference>
<reference evidence="3 4" key="1">
    <citation type="submission" date="2016-11" db="EMBL/GenBank/DDBJ databases">
        <authorList>
            <person name="Jaros S."/>
            <person name="Januszkiewicz K."/>
            <person name="Wedrychowicz H."/>
        </authorList>
    </citation>
    <scope>NUCLEOTIDE SEQUENCE [LARGE SCALE GENOMIC DNA]</scope>
    <source>
        <strain evidence="3 4">DSM 21758</strain>
    </source>
</reference>
<evidence type="ECO:0000313" key="4">
    <source>
        <dbReference type="Proteomes" id="UP000184310"/>
    </source>
</evidence>
<dbReference type="RefSeq" id="WP_072988323.1">
    <property type="nucleotide sequence ID" value="NZ_FQZB01000011.1"/>
</dbReference>
<accession>A0A1M6MFM2</accession>
<dbReference type="SUPFAM" id="SSF55811">
    <property type="entry name" value="Nudix"/>
    <property type="match status" value="1"/>
</dbReference>
<keyword evidence="1" id="KW-0378">Hydrolase</keyword>
<dbReference type="Proteomes" id="UP000184310">
    <property type="component" value="Unassembled WGS sequence"/>
</dbReference>
<dbReference type="InterPro" id="IPR000086">
    <property type="entry name" value="NUDIX_hydrolase_dom"/>
</dbReference>
<evidence type="ECO:0000256" key="1">
    <source>
        <dbReference type="ARBA" id="ARBA00022801"/>
    </source>
</evidence>
<dbReference type="CDD" id="cd04665">
    <property type="entry name" value="NUDIX_RppH"/>
    <property type="match status" value="1"/>
</dbReference>
<organism evidence="3 4">
    <name type="scientific">Clostridium cavendishii DSM 21758</name>
    <dbReference type="NCBI Taxonomy" id="1121302"/>
    <lineage>
        <taxon>Bacteria</taxon>
        <taxon>Bacillati</taxon>
        <taxon>Bacillota</taxon>
        <taxon>Clostridia</taxon>
        <taxon>Eubacteriales</taxon>
        <taxon>Clostridiaceae</taxon>
        <taxon>Clostridium</taxon>
    </lineage>
</organism>
<dbReference type="Pfam" id="PF00293">
    <property type="entry name" value="NUDIX"/>
    <property type="match status" value="1"/>
</dbReference>
<dbReference type="GO" id="GO:0016787">
    <property type="term" value="F:hydrolase activity"/>
    <property type="evidence" value="ECO:0007669"/>
    <property type="project" value="UniProtKB-KW"/>
</dbReference>
<dbReference type="InterPro" id="IPR020084">
    <property type="entry name" value="NUDIX_hydrolase_CS"/>
</dbReference>
<feature type="domain" description="Nudix hydrolase" evidence="2">
    <location>
        <begin position="1"/>
        <end position="139"/>
    </location>
</feature>
<keyword evidence="4" id="KW-1185">Reference proteome</keyword>
<proteinExistence type="predicted"/>
<dbReference type="STRING" id="1121302.SAMN02745163_02621"/>
<dbReference type="OrthoDB" id="9131041at2"/>
<dbReference type="AlphaFoldDB" id="A0A1M6MFM2"/>
<dbReference type="EMBL" id="FQZB01000011">
    <property type="protein sequence ID" value="SHJ82261.1"/>
    <property type="molecule type" value="Genomic_DNA"/>
</dbReference>
<dbReference type="InterPro" id="IPR015797">
    <property type="entry name" value="NUDIX_hydrolase-like_dom_sf"/>
</dbReference>
<name>A0A1M6MFM2_9CLOT</name>
<protein>
    <submittedName>
        <fullName evidence="3">8-oxo-dGTP diphosphatase</fullName>
    </submittedName>
</protein>
<dbReference type="PROSITE" id="PS00893">
    <property type="entry name" value="NUDIX_BOX"/>
    <property type="match status" value="1"/>
</dbReference>